<evidence type="ECO:0000313" key="1">
    <source>
        <dbReference type="EMBL" id="KAH7303182.1"/>
    </source>
</evidence>
<reference evidence="1" key="1">
    <citation type="journal article" date="2021" name="Nat. Commun.">
        <title>Genetic determinants of endophytism in the Arabidopsis root mycobiome.</title>
        <authorList>
            <person name="Mesny F."/>
            <person name="Miyauchi S."/>
            <person name="Thiergart T."/>
            <person name="Pickel B."/>
            <person name="Atanasova L."/>
            <person name="Karlsson M."/>
            <person name="Huettel B."/>
            <person name="Barry K.W."/>
            <person name="Haridas S."/>
            <person name="Chen C."/>
            <person name="Bauer D."/>
            <person name="Andreopoulos W."/>
            <person name="Pangilinan J."/>
            <person name="LaButti K."/>
            <person name="Riley R."/>
            <person name="Lipzen A."/>
            <person name="Clum A."/>
            <person name="Drula E."/>
            <person name="Henrissat B."/>
            <person name="Kohler A."/>
            <person name="Grigoriev I.V."/>
            <person name="Martin F.M."/>
            <person name="Hacquard S."/>
        </authorList>
    </citation>
    <scope>NUCLEOTIDE SEQUENCE</scope>
    <source>
        <strain evidence="1">MPI-CAGE-CH-0235</strain>
    </source>
</reference>
<dbReference type="EMBL" id="JAGPNK010000038">
    <property type="protein sequence ID" value="KAH7303182.1"/>
    <property type="molecule type" value="Genomic_DNA"/>
</dbReference>
<sequence>MIAVSTLQRLGISFGSLVSCGEYNFPSIPRMSNKVLILNQVGPAVNGVNKPCLNWRRMSGFEALGVACLIFQVISFARETTAVCLAVYNGQQTPDAAFEEKAATMGELATEIESECQQPATHETKTLREFAAKVHTTADAVAREMQNITKHNKKGSAWKAIRVAAASLTHRRRIEDLDRTLSHYQSVMSQMIQKDTNF</sequence>
<name>A0A8K0SCK5_9HYPO</name>
<dbReference type="AlphaFoldDB" id="A0A8K0SCK5"/>
<gene>
    <name evidence="1" type="ORF">B0I35DRAFT_181694</name>
</gene>
<evidence type="ECO:0000313" key="2">
    <source>
        <dbReference type="Proteomes" id="UP000813444"/>
    </source>
</evidence>
<dbReference type="Proteomes" id="UP000813444">
    <property type="component" value="Unassembled WGS sequence"/>
</dbReference>
<accession>A0A8K0SCK5</accession>
<protein>
    <submittedName>
        <fullName evidence="1">Uncharacterized protein</fullName>
    </submittedName>
</protein>
<proteinExistence type="predicted"/>
<comment type="caution">
    <text evidence="1">The sequence shown here is derived from an EMBL/GenBank/DDBJ whole genome shotgun (WGS) entry which is preliminary data.</text>
</comment>
<dbReference type="OrthoDB" id="5086500at2759"/>
<organism evidence="1 2">
    <name type="scientific">Stachybotrys elegans</name>
    <dbReference type="NCBI Taxonomy" id="80388"/>
    <lineage>
        <taxon>Eukaryota</taxon>
        <taxon>Fungi</taxon>
        <taxon>Dikarya</taxon>
        <taxon>Ascomycota</taxon>
        <taxon>Pezizomycotina</taxon>
        <taxon>Sordariomycetes</taxon>
        <taxon>Hypocreomycetidae</taxon>
        <taxon>Hypocreales</taxon>
        <taxon>Stachybotryaceae</taxon>
        <taxon>Stachybotrys</taxon>
    </lineage>
</organism>
<keyword evidence="2" id="KW-1185">Reference proteome</keyword>